<dbReference type="EMBL" id="GQ252886">
    <property type="protein sequence ID" value="ADB85408.1"/>
    <property type="molecule type" value="Genomic_DNA"/>
</dbReference>
<protein>
    <submittedName>
        <fullName evidence="3">Putative transposon protein</fullName>
    </submittedName>
</protein>
<accession>D3IVR8</accession>
<evidence type="ECO:0000256" key="1">
    <source>
        <dbReference type="SAM" id="MobiDB-lite"/>
    </source>
</evidence>
<evidence type="ECO:0000313" key="3">
    <source>
        <dbReference type="EMBL" id="ADB85408.1"/>
    </source>
</evidence>
<proteinExistence type="predicted"/>
<organism evidence="3">
    <name type="scientific">Phyllostachys edulis</name>
    <name type="common">Tortoise shell bamboo</name>
    <name type="synonym">Bambusa edulis</name>
    <dbReference type="NCBI Taxonomy" id="38705"/>
    <lineage>
        <taxon>Eukaryota</taxon>
        <taxon>Viridiplantae</taxon>
        <taxon>Streptophyta</taxon>
        <taxon>Embryophyta</taxon>
        <taxon>Tracheophyta</taxon>
        <taxon>Spermatophyta</taxon>
        <taxon>Magnoliopsida</taxon>
        <taxon>Liliopsida</taxon>
        <taxon>Poales</taxon>
        <taxon>Poaceae</taxon>
        <taxon>BOP clade</taxon>
        <taxon>Bambusoideae</taxon>
        <taxon>Arundinarodae</taxon>
        <taxon>Arundinarieae</taxon>
        <taxon>Arundinariinae</taxon>
        <taxon>Phyllostachys</taxon>
    </lineage>
</organism>
<dbReference type="Pfam" id="PF03108">
    <property type="entry name" value="DBD_Tnp_Mut"/>
    <property type="match status" value="1"/>
</dbReference>
<dbReference type="PANTHER" id="PTHR31973:SF195">
    <property type="entry name" value="MUDR FAMILY TRANSPOSASE"/>
    <property type="match status" value="1"/>
</dbReference>
<dbReference type="InterPro" id="IPR004332">
    <property type="entry name" value="Transposase_MuDR"/>
</dbReference>
<reference evidence="3" key="1">
    <citation type="journal article" date="2010" name="J. Integr. Plant Biol.">
        <title>Insights into the bamboo genome: syntenic relationships to rice and sorghum.</title>
        <authorList>
            <person name="Gui Y.J."/>
            <person name="Zhou Y."/>
            <person name="Wang Y."/>
            <person name="Wang S."/>
            <person name="Wang S.Y."/>
            <person name="Hu Y."/>
            <person name="Bo S.P."/>
            <person name="Chen H."/>
            <person name="Zhou C.P."/>
            <person name="Ma N.X."/>
            <person name="Zhang T.Z."/>
            <person name="Fan L.J."/>
        </authorList>
    </citation>
    <scope>NUCLEOTIDE SEQUENCE</scope>
    <source>
        <tissue evidence="3">Shoot</tissue>
    </source>
</reference>
<dbReference type="PANTHER" id="PTHR31973">
    <property type="entry name" value="POLYPROTEIN, PUTATIVE-RELATED"/>
    <property type="match status" value="1"/>
</dbReference>
<feature type="region of interest" description="Disordered" evidence="1">
    <location>
        <begin position="10"/>
        <end position="34"/>
    </location>
</feature>
<evidence type="ECO:0000259" key="2">
    <source>
        <dbReference type="Pfam" id="PF03108"/>
    </source>
</evidence>
<sequence>MEIDDLIARAEEEALEEDGDNSSEEDEGPIPQGWNRVDVEGLAVHDEHESPWEYNGTEVQLRAMFADKGSLQDAIKLWALSMQRSFRVLKSSQEQYTVVCEQAGCPWRVHARRPKYETHWIVSKVEPHSSLLSSVLPRHRNLTSTFISNVMYGEIVKKTDLEAKHIMVAIEQKFKYKISYVKAWRAKQKALERMFGSFEASYNNLPHILQVLQDRNPGTYIAVKDQPAKRPLLGLMMLDEHTRKHVVERNKRPLIPRAAQPERLTPLRELDPPHLTRRTSRDIGCFSHWIEAEPLEKWSLLHDTDVARYGIMTTNLAEVYNWVIRGLRSQPLVAIVEGVLHGTIGYFRERHANAALHAANPQTPYCSKITAYMQAKTEKAQSHTVFVMGNTEHRFDVILRDRAGFGTARSLVTHEVCLGDHVNESSCTCNKLKLFHKPCSQVLAACGTIRMDPSNFVSDYFMKERVQQVWCGELRGFRVVGNFSTLDTANRTWILDLDLLRGGKGRWQSRRIRNDMDEGEAAATGRRCSCCRQEGHTVRTCKAPADT</sequence>
<feature type="domain" description="Transposase MuDR plant" evidence="2">
    <location>
        <begin position="64"/>
        <end position="114"/>
    </location>
</feature>
<feature type="compositionally biased region" description="Acidic residues" evidence="1">
    <location>
        <begin position="13"/>
        <end position="28"/>
    </location>
</feature>
<dbReference type="AlphaFoldDB" id="D3IVR8"/>
<name>D3IVR8_PHYED</name>